<dbReference type="Proteomes" id="UP001549104">
    <property type="component" value="Unassembled WGS sequence"/>
</dbReference>
<evidence type="ECO:0008006" key="3">
    <source>
        <dbReference type="Google" id="ProtNLM"/>
    </source>
</evidence>
<evidence type="ECO:0000313" key="2">
    <source>
        <dbReference type="Proteomes" id="UP001549104"/>
    </source>
</evidence>
<dbReference type="RefSeq" id="WP_354314006.1">
    <property type="nucleotide sequence ID" value="NZ_JBEPME010000005.1"/>
</dbReference>
<sequence length="73" mass="8937">MKQFIKEYKWQKRCYLNGTKRYLLHKFGIMSSPSLHFGGVKTFKLADGERRSKVIKGVFFRLWHWRKKLEESR</sequence>
<comment type="caution">
    <text evidence="1">The sequence shown here is derived from an EMBL/GenBank/DDBJ whole genome shotgun (WGS) entry which is preliminary data.</text>
</comment>
<name>A0ABV2KE81_SPOPS</name>
<protein>
    <recommendedName>
        <fullName evidence="3">Thioredoxin</fullName>
    </recommendedName>
</protein>
<gene>
    <name evidence="1" type="ORF">ABIC55_003490</name>
</gene>
<accession>A0ABV2KE81</accession>
<reference evidence="1 2" key="1">
    <citation type="submission" date="2024-06" db="EMBL/GenBank/DDBJ databases">
        <title>Sorghum-associated microbial communities from plants grown in Nebraska, USA.</title>
        <authorList>
            <person name="Schachtman D."/>
        </authorList>
    </citation>
    <scope>NUCLEOTIDE SEQUENCE [LARGE SCALE GENOMIC DNA]</scope>
    <source>
        <strain evidence="1 2">1288</strain>
    </source>
</reference>
<evidence type="ECO:0000313" key="1">
    <source>
        <dbReference type="EMBL" id="MET3658373.1"/>
    </source>
</evidence>
<organism evidence="1 2">
    <name type="scientific">Sporosarcina psychrophila</name>
    <name type="common">Bacillus psychrophilus</name>
    <dbReference type="NCBI Taxonomy" id="1476"/>
    <lineage>
        <taxon>Bacteria</taxon>
        <taxon>Bacillati</taxon>
        <taxon>Bacillota</taxon>
        <taxon>Bacilli</taxon>
        <taxon>Bacillales</taxon>
        <taxon>Caryophanaceae</taxon>
        <taxon>Sporosarcina</taxon>
    </lineage>
</organism>
<proteinExistence type="predicted"/>
<dbReference type="EMBL" id="JBEPME010000005">
    <property type="protein sequence ID" value="MET3658373.1"/>
    <property type="molecule type" value="Genomic_DNA"/>
</dbReference>
<keyword evidence="2" id="KW-1185">Reference proteome</keyword>